<dbReference type="EMBL" id="FUWJ01000001">
    <property type="protein sequence ID" value="SJZ30428.1"/>
    <property type="molecule type" value="Genomic_DNA"/>
</dbReference>
<dbReference type="AlphaFoldDB" id="A0A1T4JJX1"/>
<reference evidence="5" key="1">
    <citation type="submission" date="2017-02" db="EMBL/GenBank/DDBJ databases">
        <authorList>
            <person name="Varghese N."/>
            <person name="Submissions S."/>
        </authorList>
    </citation>
    <scope>NUCLEOTIDE SEQUENCE [LARGE SCALE GENOMIC DNA]</scope>
    <source>
        <strain evidence="5">ATCC 27094</strain>
    </source>
</reference>
<protein>
    <submittedName>
        <fullName evidence="4">FecR family protein</fullName>
    </submittedName>
</protein>
<evidence type="ECO:0000313" key="5">
    <source>
        <dbReference type="Proteomes" id="UP000190092"/>
    </source>
</evidence>
<feature type="compositionally biased region" description="Polar residues" evidence="1">
    <location>
        <begin position="285"/>
        <end position="302"/>
    </location>
</feature>
<proteinExistence type="predicted"/>
<dbReference type="InterPro" id="IPR011250">
    <property type="entry name" value="OMP/PagP_B-barrel"/>
</dbReference>
<dbReference type="PANTHER" id="PTHR38731:SF1">
    <property type="entry name" value="FECR PROTEIN DOMAIN-CONTAINING PROTEIN"/>
    <property type="match status" value="1"/>
</dbReference>
<sequence>MARPVPCGVSLLRAALLSTAALSLLAAPAALARVGVTSATDGDPLGKPPTQPERVLRIGIDVQANEAITTGSNDRAHLVFLDGTSLTVGPNARVIIDKFVFDPATKTGELAVNASKGVFRLVGGKISKTQPITITTPSSTIGIRGGITVFAVEQTATSSTFVFGDKMTVTGQGQTQTATRPGSQIVTNFGSQPGQPSLIAQGALAGLLGQLEGKSGSNTQGTNNIPAGSGSGAGQNSIKTAEQGAQNFSQQNNGQPPTQNPILLNQTAVAFNQQLNNALSTAISTATSNSPQQQVQQALQDRNSQPNNNPQPDPPANTQVIVTLGRFIGATPYTNFNYSENGLVVTPVASANKPLQPTGVVTDRNRVEITTGDGHSIVVPWHPTGSPFPIAPIVDQQLGVLVGTGYVSPDGKFFAYVFNNGANQKVGFFGGEPTTLRSHLPTSGIVAYDVTNLAGSTRLPFANGTVGDDPNLQAVKDVSKLLAVFAPQTLALNQPAGNQKSAAMQASIAISGTGAAQKSYMGVMVGYYFPDLSTVSVGFGGNYVGTYRLDSHSGPNLLVSAISTPSTGASNAIYGDNADYMVMTPDKLATTYTTRGGVVNSISTTRTSQASADVGLQNSTANDYFGVNAAGRTSTPESVGQSRTTRTLTGFIAGLIDQRRDTGDGSIFNTKAFGTGSSRPNLTLTTDASTNQATATIRRVALGAGNSDRATIRLGNPDTGGQSAFIDDNTYAMTGGNVTVRRGGGISPTASTALVSANTNPTALNGLYNAAEVTPCTCAFLSWGFWGGDIRYGAHGSNVTDRINLATYVAGTLTSAVQMPNTGTATYVGDMVGNVRNGGASYVAVGGYTNQWNFATRTGAVSISNFDGTSYRGGTAMVGNTPQFTGGFAATNSTGRVGTLNGAFFNNGAVPAAGQAGSFGVTGPNYTAAGTFKAQR</sequence>
<name>A0A1T4JJX1_9HYPH</name>
<keyword evidence="5" id="KW-1185">Reference proteome</keyword>
<gene>
    <name evidence="4" type="ORF">SAMN02745126_00015</name>
</gene>
<dbReference type="InterPro" id="IPR006860">
    <property type="entry name" value="FecR"/>
</dbReference>
<feature type="chain" id="PRO_5012707442" evidence="2">
    <location>
        <begin position="33"/>
        <end position="936"/>
    </location>
</feature>
<feature type="domain" description="FecR protein" evidence="3">
    <location>
        <begin position="67"/>
        <end position="159"/>
    </location>
</feature>
<dbReference type="Pfam" id="PF04773">
    <property type="entry name" value="FecR"/>
    <property type="match status" value="1"/>
</dbReference>
<feature type="signal peptide" evidence="2">
    <location>
        <begin position="1"/>
        <end position="32"/>
    </location>
</feature>
<evidence type="ECO:0000259" key="3">
    <source>
        <dbReference type="Pfam" id="PF04773"/>
    </source>
</evidence>
<dbReference type="Proteomes" id="UP000190092">
    <property type="component" value="Unassembled WGS sequence"/>
</dbReference>
<dbReference type="OrthoDB" id="6038785at2"/>
<dbReference type="SUPFAM" id="SSF56925">
    <property type="entry name" value="OMPA-like"/>
    <property type="match status" value="1"/>
</dbReference>
<feature type="region of interest" description="Disordered" evidence="1">
    <location>
        <begin position="214"/>
        <end position="238"/>
    </location>
</feature>
<evidence type="ECO:0000256" key="1">
    <source>
        <dbReference type="SAM" id="MobiDB-lite"/>
    </source>
</evidence>
<evidence type="ECO:0000256" key="2">
    <source>
        <dbReference type="SAM" id="SignalP"/>
    </source>
</evidence>
<organism evidence="4 5">
    <name type="scientific">Enhydrobacter aerosaccus</name>
    <dbReference type="NCBI Taxonomy" id="225324"/>
    <lineage>
        <taxon>Bacteria</taxon>
        <taxon>Pseudomonadati</taxon>
        <taxon>Pseudomonadota</taxon>
        <taxon>Alphaproteobacteria</taxon>
        <taxon>Hyphomicrobiales</taxon>
        <taxon>Enhydrobacter</taxon>
    </lineage>
</organism>
<feature type="region of interest" description="Disordered" evidence="1">
    <location>
        <begin position="285"/>
        <end position="318"/>
    </location>
</feature>
<dbReference type="PANTHER" id="PTHR38731">
    <property type="entry name" value="LIPL45-RELATED LIPOPROTEIN-RELATED"/>
    <property type="match status" value="1"/>
</dbReference>
<evidence type="ECO:0000313" key="4">
    <source>
        <dbReference type="EMBL" id="SJZ30428.1"/>
    </source>
</evidence>
<dbReference type="RefSeq" id="WP_085931777.1">
    <property type="nucleotide sequence ID" value="NZ_FUWJ01000001.1"/>
</dbReference>
<feature type="compositionally biased region" description="Polar residues" evidence="1">
    <location>
        <begin position="215"/>
        <end position="226"/>
    </location>
</feature>
<accession>A0A1T4JJX1</accession>
<dbReference type="STRING" id="225324.SAMN02745126_00015"/>
<keyword evidence="2" id="KW-0732">Signal</keyword>